<dbReference type="InterPro" id="IPR001959">
    <property type="entry name" value="Transposase"/>
</dbReference>
<evidence type="ECO:0000256" key="7">
    <source>
        <dbReference type="ARBA" id="ARBA00023172"/>
    </source>
</evidence>
<evidence type="ECO:0000256" key="6">
    <source>
        <dbReference type="ARBA" id="ARBA00023125"/>
    </source>
</evidence>
<comment type="caution">
    <text evidence="12">The sequence shown here is derived from an EMBL/GenBank/DDBJ whole genome shotgun (WGS) entry which is preliminary data.</text>
</comment>
<feature type="region of interest" description="Disordered" evidence="8">
    <location>
        <begin position="98"/>
        <end position="123"/>
    </location>
</feature>
<dbReference type="GO" id="GO:0046872">
    <property type="term" value="F:metal ion binding"/>
    <property type="evidence" value="ECO:0007669"/>
    <property type="project" value="UniProtKB-KW"/>
</dbReference>
<keyword evidence="5" id="KW-0862">Zinc</keyword>
<feature type="compositionally biased region" description="Basic residues" evidence="8">
    <location>
        <begin position="102"/>
        <end position="120"/>
    </location>
</feature>
<feature type="region of interest" description="Disordered" evidence="8">
    <location>
        <begin position="394"/>
        <end position="420"/>
    </location>
</feature>
<dbReference type="GO" id="GO:0032196">
    <property type="term" value="P:transposition"/>
    <property type="evidence" value="ECO:0007669"/>
    <property type="project" value="UniProtKB-KW"/>
</dbReference>
<proteinExistence type="inferred from homology"/>
<evidence type="ECO:0000256" key="4">
    <source>
        <dbReference type="ARBA" id="ARBA00022723"/>
    </source>
</evidence>
<evidence type="ECO:0000259" key="9">
    <source>
        <dbReference type="Pfam" id="PF01385"/>
    </source>
</evidence>
<dbReference type="GO" id="GO:0003677">
    <property type="term" value="F:DNA binding"/>
    <property type="evidence" value="ECO:0007669"/>
    <property type="project" value="UniProtKB-KW"/>
</dbReference>
<evidence type="ECO:0000259" key="11">
    <source>
        <dbReference type="Pfam" id="PF12323"/>
    </source>
</evidence>
<accession>A0A399EDS9</accession>
<feature type="compositionally biased region" description="Basic and acidic residues" evidence="8">
    <location>
        <begin position="407"/>
        <end position="420"/>
    </location>
</feature>
<dbReference type="PANTHER" id="PTHR30405">
    <property type="entry name" value="TRANSPOSASE"/>
    <property type="match status" value="1"/>
</dbReference>
<feature type="domain" description="Probable transposase IS891/IS1136/IS1341" evidence="9">
    <location>
        <begin position="184"/>
        <end position="299"/>
    </location>
</feature>
<dbReference type="Proteomes" id="UP000265715">
    <property type="component" value="Unassembled WGS sequence"/>
</dbReference>
<dbReference type="NCBIfam" id="NF038280">
    <property type="entry name" value="IS607_TnpB"/>
    <property type="match status" value="1"/>
</dbReference>
<dbReference type="GO" id="GO:0006310">
    <property type="term" value="P:DNA recombination"/>
    <property type="evidence" value="ECO:0007669"/>
    <property type="project" value="UniProtKB-KW"/>
</dbReference>
<feature type="domain" description="Cas12f1-like TNB" evidence="10">
    <location>
        <begin position="313"/>
        <end position="378"/>
    </location>
</feature>
<gene>
    <name evidence="12" type="ORF">Mterra_03233</name>
</gene>
<feature type="compositionally biased region" description="Low complexity" evidence="8">
    <location>
        <begin position="395"/>
        <end position="406"/>
    </location>
</feature>
<evidence type="ECO:0000256" key="1">
    <source>
        <dbReference type="ARBA" id="ARBA00008761"/>
    </source>
</evidence>
<comment type="similarity">
    <text evidence="2">In the N-terminal section; belongs to the transposase 2 family.</text>
</comment>
<evidence type="ECO:0000313" key="12">
    <source>
        <dbReference type="EMBL" id="RIH81329.1"/>
    </source>
</evidence>
<keyword evidence="4" id="KW-0479">Metal-binding</keyword>
<dbReference type="InterPro" id="IPR053470">
    <property type="entry name" value="RNA-guided_DNA_endonuclease"/>
</dbReference>
<dbReference type="PANTHER" id="PTHR30405:SF11">
    <property type="entry name" value="RNA-GUIDED DNA ENDONUCLEASE RV2885C-RELATED"/>
    <property type="match status" value="1"/>
</dbReference>
<name>A0A399EDS9_9DEIN</name>
<dbReference type="Pfam" id="PF01385">
    <property type="entry name" value="OrfB_IS605"/>
    <property type="match status" value="1"/>
</dbReference>
<evidence type="ECO:0000256" key="3">
    <source>
        <dbReference type="ARBA" id="ARBA00022578"/>
    </source>
</evidence>
<dbReference type="InterPro" id="IPR010095">
    <property type="entry name" value="Cas12f1-like_TNB"/>
</dbReference>
<comment type="similarity">
    <text evidence="1">In the C-terminal section; belongs to the transposase 35 family.</text>
</comment>
<organism evidence="12 13">
    <name type="scientific">Calidithermus terrae</name>
    <dbReference type="NCBI Taxonomy" id="1408545"/>
    <lineage>
        <taxon>Bacteria</taxon>
        <taxon>Thermotogati</taxon>
        <taxon>Deinococcota</taxon>
        <taxon>Deinococci</taxon>
        <taxon>Thermales</taxon>
        <taxon>Thermaceae</taxon>
        <taxon>Calidithermus</taxon>
    </lineage>
</organism>
<keyword evidence="13" id="KW-1185">Reference proteome</keyword>
<dbReference type="Pfam" id="PF07282">
    <property type="entry name" value="Cas12f1-like_TNB"/>
    <property type="match status" value="1"/>
</dbReference>
<evidence type="ECO:0000256" key="8">
    <source>
        <dbReference type="SAM" id="MobiDB-lite"/>
    </source>
</evidence>
<keyword evidence="7" id="KW-0233">DNA recombination</keyword>
<dbReference type="InterPro" id="IPR021027">
    <property type="entry name" value="Transposase_put_HTH"/>
</dbReference>
<dbReference type="InterPro" id="IPR051399">
    <property type="entry name" value="RNA-guided_DNA_endo/Transpos"/>
</dbReference>
<feature type="domain" description="Transposase putative helix-turn-helix" evidence="11">
    <location>
        <begin position="1"/>
        <end position="46"/>
    </location>
</feature>
<dbReference type="EMBL" id="QXDL01000183">
    <property type="protein sequence ID" value="RIH81329.1"/>
    <property type="molecule type" value="Genomic_DNA"/>
</dbReference>
<dbReference type="NCBIfam" id="TIGR01766">
    <property type="entry name" value="IS200/IS605 family accessory protein TnpB-like domain"/>
    <property type="match status" value="1"/>
</dbReference>
<evidence type="ECO:0000256" key="5">
    <source>
        <dbReference type="ARBA" id="ARBA00022833"/>
    </source>
</evidence>
<reference evidence="12 13" key="1">
    <citation type="submission" date="2018-08" db="EMBL/GenBank/DDBJ databases">
        <title>Meiothermus terrae DSM 26712 genome sequencing project.</title>
        <authorList>
            <person name="Da Costa M.S."/>
            <person name="Albuquerque L."/>
            <person name="Raposo P."/>
            <person name="Froufe H.J.C."/>
            <person name="Barroso C.S."/>
            <person name="Egas C."/>
        </authorList>
    </citation>
    <scope>NUCLEOTIDE SEQUENCE [LARGE SCALE GENOMIC DNA]</scope>
    <source>
        <strain evidence="12 13">DSM 26712</strain>
    </source>
</reference>
<dbReference type="Pfam" id="PF12323">
    <property type="entry name" value="HTH_OrfB_IS605"/>
    <property type="match status" value="1"/>
</dbReference>
<evidence type="ECO:0000256" key="2">
    <source>
        <dbReference type="ARBA" id="ARBA00011044"/>
    </source>
</evidence>
<sequence>MVHQAYRFALDPSPRAEGALASHVGARRFAFNWGLALVKERLEARRRGEEVEVPWTLPALRREWNRQKEAVAPWWQENSKEAYSSGLEGLAKALENWSDSRKGRRKGRRMGFPRFRKKGRGRESVGFTTGAIRVDDKSHVVLPKIGRVRTHEPTTALLERIETKKARILRATVSREGGRWFVSFTCEVEREPKAPRLPGAAVGLDVGLRHLAVLSTGEQVPNPRPLKKALRKLARLNRELARRKPESKNREETRWRLARAHARVANIRRDALHKLTTRLACRYGTVVVEELNLAGMLRNRRLARAVADASLAEIRRQLAYKTVWYGSHLLKAERFYPSSKRCSRCGAVKEKLPLWVRTFRCDACGLVLDRDHNAALNLAALVAAVAGSGPETLNARGRGVRPAARRAVPEEAGSRRREST</sequence>
<dbReference type="AlphaFoldDB" id="A0A399EDS9"/>
<keyword evidence="6" id="KW-0238">DNA-binding</keyword>
<dbReference type="RefSeq" id="WP_245971668.1">
    <property type="nucleotide sequence ID" value="NZ_QXDL01000183.1"/>
</dbReference>
<protein>
    <submittedName>
        <fullName evidence="12">Transposase, IS605 OrfB family</fullName>
    </submittedName>
</protein>
<evidence type="ECO:0000313" key="13">
    <source>
        <dbReference type="Proteomes" id="UP000265715"/>
    </source>
</evidence>
<dbReference type="NCBIfam" id="NF040570">
    <property type="entry name" value="guided_TnpB"/>
    <property type="match status" value="1"/>
</dbReference>
<evidence type="ECO:0000259" key="10">
    <source>
        <dbReference type="Pfam" id="PF07282"/>
    </source>
</evidence>
<keyword evidence="3" id="KW-0815">Transposition</keyword>